<keyword evidence="4" id="KW-1185">Reference proteome</keyword>
<feature type="domain" description="F-box associated beta-propeller type 3" evidence="2">
    <location>
        <begin position="115"/>
        <end position="381"/>
    </location>
</feature>
<dbReference type="Gene3D" id="1.20.1280.50">
    <property type="match status" value="1"/>
</dbReference>
<evidence type="ECO:0008006" key="5">
    <source>
        <dbReference type="Google" id="ProtNLM"/>
    </source>
</evidence>
<name>A0AAV0R418_9ROSI</name>
<feature type="domain" description="F-box" evidence="1">
    <location>
        <begin position="21"/>
        <end position="53"/>
    </location>
</feature>
<evidence type="ECO:0000259" key="1">
    <source>
        <dbReference type="Pfam" id="PF00646"/>
    </source>
</evidence>
<dbReference type="SUPFAM" id="SSF81383">
    <property type="entry name" value="F-box domain"/>
    <property type="match status" value="1"/>
</dbReference>
<reference evidence="3" key="1">
    <citation type="submission" date="2022-08" db="EMBL/GenBank/DDBJ databases">
        <authorList>
            <person name="Gutierrez-Valencia J."/>
        </authorList>
    </citation>
    <scope>NUCLEOTIDE SEQUENCE</scope>
</reference>
<comment type="caution">
    <text evidence="3">The sequence shown here is derived from an EMBL/GenBank/DDBJ whole genome shotgun (WGS) entry which is preliminary data.</text>
</comment>
<organism evidence="3 4">
    <name type="scientific">Linum tenue</name>
    <dbReference type="NCBI Taxonomy" id="586396"/>
    <lineage>
        <taxon>Eukaryota</taxon>
        <taxon>Viridiplantae</taxon>
        <taxon>Streptophyta</taxon>
        <taxon>Embryophyta</taxon>
        <taxon>Tracheophyta</taxon>
        <taxon>Spermatophyta</taxon>
        <taxon>Magnoliopsida</taxon>
        <taxon>eudicotyledons</taxon>
        <taxon>Gunneridae</taxon>
        <taxon>Pentapetalae</taxon>
        <taxon>rosids</taxon>
        <taxon>fabids</taxon>
        <taxon>Malpighiales</taxon>
        <taxon>Linaceae</taxon>
        <taxon>Linum</taxon>
    </lineage>
</organism>
<dbReference type="Pfam" id="PF00646">
    <property type="entry name" value="F-box"/>
    <property type="match status" value="1"/>
</dbReference>
<gene>
    <name evidence="3" type="ORF">LITE_LOCUS46329</name>
</gene>
<dbReference type="AlphaFoldDB" id="A0AAV0R418"/>
<dbReference type="PANTHER" id="PTHR31672">
    <property type="entry name" value="BNACNNG10540D PROTEIN"/>
    <property type="match status" value="1"/>
</dbReference>
<dbReference type="EMBL" id="CAMGYJ010000010">
    <property type="protein sequence ID" value="CAI0552240.1"/>
    <property type="molecule type" value="Genomic_DNA"/>
</dbReference>
<evidence type="ECO:0000313" key="4">
    <source>
        <dbReference type="Proteomes" id="UP001154282"/>
    </source>
</evidence>
<evidence type="ECO:0000259" key="2">
    <source>
        <dbReference type="Pfam" id="PF08268"/>
    </source>
</evidence>
<dbReference type="InterPro" id="IPR017451">
    <property type="entry name" value="F-box-assoc_interact_dom"/>
</dbReference>
<dbReference type="Pfam" id="PF08268">
    <property type="entry name" value="FBA_3"/>
    <property type="match status" value="1"/>
</dbReference>
<proteinExistence type="predicted"/>
<protein>
    <recommendedName>
        <fullName evidence="5">F-box domain-containing protein</fullName>
    </recommendedName>
</protein>
<dbReference type="InterPro" id="IPR013187">
    <property type="entry name" value="F-box-assoc_dom_typ3"/>
</dbReference>
<dbReference type="Proteomes" id="UP001154282">
    <property type="component" value="Unassembled WGS sequence"/>
</dbReference>
<dbReference type="InterPro" id="IPR036047">
    <property type="entry name" value="F-box-like_dom_sf"/>
</dbReference>
<dbReference type="NCBIfam" id="TIGR01640">
    <property type="entry name" value="F_box_assoc_1"/>
    <property type="match status" value="1"/>
</dbReference>
<dbReference type="PANTHER" id="PTHR31672:SF13">
    <property type="entry name" value="F-BOX PROTEIN CPR30-LIKE"/>
    <property type="match status" value="1"/>
</dbReference>
<sequence length="408" mass="45785">MEPHPPQPQQLSFSTPSSRICIISILLDLPAKSLLRFKCVSKAWHRLISHPKFQETHYARRASVPRFFFRFSDFDYDQFSGTVRQRFAILNSAGVPLDVLRVNAFGGPIKLVLLSSRGLLCFATETCVYLCNPATRSLIQLPPPHGVDRQGNPLTISGFGFGYMESAGEYKVARVVHRPWLGDHSPCKLECSVFTYSVSAQPPAAAAAATNDWKLLADTCPYFVTQVGLPVFARGTESIYWKIVQNQHCLCHSTAQARPDVFLACLDVKKERFGVVRWPQGLRRPSPSVGDWREAGSVGKLSMIETPEDLPLRLVVWLLTDQENSHWVRQAVVSLPLFDDGTILGEIKEYRRSDLIIYSSPDNVIIFINPENGTFRKVRIPANLHSLDFCTYTENLLTLQLPPNQGGN</sequence>
<dbReference type="InterPro" id="IPR050796">
    <property type="entry name" value="SCF_F-box_component"/>
</dbReference>
<accession>A0AAV0R418</accession>
<evidence type="ECO:0000313" key="3">
    <source>
        <dbReference type="EMBL" id="CAI0552240.1"/>
    </source>
</evidence>
<dbReference type="InterPro" id="IPR001810">
    <property type="entry name" value="F-box_dom"/>
</dbReference>